<gene>
    <name evidence="2" type="ORF">GQ26_0080180</name>
</gene>
<name>A0A093VC67_TALMA</name>
<accession>A0A093VC67</accession>
<evidence type="ECO:0000313" key="2">
    <source>
        <dbReference type="EMBL" id="KFX49775.1"/>
    </source>
</evidence>
<feature type="region of interest" description="Disordered" evidence="1">
    <location>
        <begin position="92"/>
        <end position="112"/>
    </location>
</feature>
<evidence type="ECO:0000256" key="1">
    <source>
        <dbReference type="SAM" id="MobiDB-lite"/>
    </source>
</evidence>
<proteinExistence type="predicted"/>
<dbReference type="AlphaFoldDB" id="A0A093VC67"/>
<protein>
    <submittedName>
        <fullName evidence="2">GDP-D-glucose phosphorylase 1</fullName>
    </submittedName>
</protein>
<organism evidence="2">
    <name type="scientific">Talaromyces marneffei PM1</name>
    <dbReference type="NCBI Taxonomy" id="1077442"/>
    <lineage>
        <taxon>Eukaryota</taxon>
        <taxon>Fungi</taxon>
        <taxon>Dikarya</taxon>
        <taxon>Ascomycota</taxon>
        <taxon>Pezizomycotina</taxon>
        <taxon>Eurotiomycetes</taxon>
        <taxon>Eurotiomycetidae</taxon>
        <taxon>Eurotiales</taxon>
        <taxon>Trichocomaceae</taxon>
        <taxon>Talaromyces</taxon>
        <taxon>Talaromyces sect. Talaromyces</taxon>
    </lineage>
</organism>
<reference evidence="2" key="1">
    <citation type="journal article" date="2014" name="PLoS Genet.">
        <title>Signature Gene Expression Reveals Novel Clues to the Molecular Mechanisms of Dimorphic Transition in Penicillium marneffei.</title>
        <authorList>
            <person name="Yang E."/>
            <person name="Wang G."/>
            <person name="Cai J."/>
            <person name="Woo P.C."/>
            <person name="Lau S.K."/>
            <person name="Yuen K.-Y."/>
            <person name="Chow W.-N."/>
            <person name="Lin X."/>
        </authorList>
    </citation>
    <scope>NUCLEOTIDE SEQUENCE [LARGE SCALE GENOMIC DNA]</scope>
    <source>
        <strain evidence="2">PM1</strain>
    </source>
</reference>
<comment type="caution">
    <text evidence="2">The sequence shown here is derived from an EMBL/GenBank/DDBJ whole genome shotgun (WGS) entry which is preliminary data.</text>
</comment>
<sequence length="132" mass="14051">MNPSTSYDHSAGAIGGWGAQMGTIKKRDYIDVDHDLLFDRSADPFASLPQPAGNLCKEQLTGANIRFSPNGEGAFRIDGVPSACMTLSNVIIGQDPNQPRPTPLGSSSLGYSGLSNAQLDRLQSVLESQQRS</sequence>
<dbReference type="HOGENOM" id="CLU_135148_1_0_1"/>
<dbReference type="EMBL" id="JPOX01000008">
    <property type="protein sequence ID" value="KFX49775.1"/>
    <property type="molecule type" value="Genomic_DNA"/>
</dbReference>